<dbReference type="EMBL" id="ABEU02000009">
    <property type="protein sequence ID" value="PNR47733.1"/>
    <property type="molecule type" value="Genomic_DNA"/>
</dbReference>
<evidence type="ECO:0000256" key="1">
    <source>
        <dbReference type="SAM" id="Phobius"/>
    </source>
</evidence>
<sequence>MHGAFSHLWKKPPWPLQQHCSELKVWLLPAFDCSHCSDLEEKKFESPKASAVNISSAKKDSLLNFVFTAILFTMVCNILQHFTLLHMQHQNAPNVFNAFVE</sequence>
<evidence type="ECO:0000313" key="4">
    <source>
        <dbReference type="Proteomes" id="UP000006727"/>
    </source>
</evidence>
<evidence type="ECO:0000313" key="3">
    <source>
        <dbReference type="EnsemblPlants" id="PAC:32914141.CDS.1"/>
    </source>
</evidence>
<reference evidence="2 4" key="1">
    <citation type="journal article" date="2008" name="Science">
        <title>The Physcomitrella genome reveals evolutionary insights into the conquest of land by plants.</title>
        <authorList>
            <person name="Rensing S."/>
            <person name="Lang D."/>
            <person name="Zimmer A."/>
            <person name="Terry A."/>
            <person name="Salamov A."/>
            <person name="Shapiro H."/>
            <person name="Nishiyama T."/>
            <person name="Perroud P.-F."/>
            <person name="Lindquist E."/>
            <person name="Kamisugi Y."/>
            <person name="Tanahashi T."/>
            <person name="Sakakibara K."/>
            <person name="Fujita T."/>
            <person name="Oishi K."/>
            <person name="Shin-I T."/>
            <person name="Kuroki Y."/>
            <person name="Toyoda A."/>
            <person name="Suzuki Y."/>
            <person name="Hashimoto A."/>
            <person name="Yamaguchi K."/>
            <person name="Sugano A."/>
            <person name="Kohara Y."/>
            <person name="Fujiyama A."/>
            <person name="Anterola A."/>
            <person name="Aoki S."/>
            <person name="Ashton N."/>
            <person name="Barbazuk W.B."/>
            <person name="Barker E."/>
            <person name="Bennetzen J."/>
            <person name="Bezanilla M."/>
            <person name="Blankenship R."/>
            <person name="Cho S.H."/>
            <person name="Dutcher S."/>
            <person name="Estelle M."/>
            <person name="Fawcett J.A."/>
            <person name="Gundlach H."/>
            <person name="Hanada K."/>
            <person name="Heyl A."/>
            <person name="Hicks K.A."/>
            <person name="Hugh J."/>
            <person name="Lohr M."/>
            <person name="Mayer K."/>
            <person name="Melkozernov A."/>
            <person name="Murata T."/>
            <person name="Nelson D."/>
            <person name="Pils B."/>
            <person name="Prigge M."/>
            <person name="Reiss B."/>
            <person name="Renner T."/>
            <person name="Rombauts S."/>
            <person name="Rushton P."/>
            <person name="Sanderfoot A."/>
            <person name="Schween G."/>
            <person name="Shiu S.-H."/>
            <person name="Stueber K."/>
            <person name="Theodoulou F.L."/>
            <person name="Tu H."/>
            <person name="Van de Peer Y."/>
            <person name="Verrier P.J."/>
            <person name="Waters E."/>
            <person name="Wood A."/>
            <person name="Yang L."/>
            <person name="Cove D."/>
            <person name="Cuming A."/>
            <person name="Hasebe M."/>
            <person name="Lucas S."/>
            <person name="Mishler D.B."/>
            <person name="Reski R."/>
            <person name="Grigoriev I."/>
            <person name="Quatrano R.S."/>
            <person name="Boore J.L."/>
        </authorList>
    </citation>
    <scope>NUCLEOTIDE SEQUENCE [LARGE SCALE GENOMIC DNA]</scope>
    <source>
        <strain evidence="3 4">cv. Gransden 2004</strain>
    </source>
</reference>
<keyword evidence="1" id="KW-0472">Membrane</keyword>
<accession>A0A2K1K1S7</accession>
<dbReference type="AlphaFoldDB" id="A0A2K1K1S7"/>
<dbReference type="EnsemblPlants" id="Pp3c9_3200V3.1">
    <property type="protein sequence ID" value="PAC:32914141.CDS.1"/>
    <property type="gene ID" value="Pp3c9_3200"/>
</dbReference>
<proteinExistence type="predicted"/>
<protein>
    <submittedName>
        <fullName evidence="2 3">Uncharacterized protein</fullName>
    </submittedName>
</protein>
<feature type="transmembrane region" description="Helical" evidence="1">
    <location>
        <begin position="62"/>
        <end position="82"/>
    </location>
</feature>
<dbReference type="Gramene" id="Pp3c9_3200V3.1">
    <property type="protein sequence ID" value="PAC:32914141.CDS.1"/>
    <property type="gene ID" value="Pp3c9_3200"/>
</dbReference>
<name>A0A2K1K1S7_PHYPA</name>
<keyword evidence="1" id="KW-1133">Transmembrane helix</keyword>
<reference evidence="2 4" key="2">
    <citation type="journal article" date="2018" name="Plant J.">
        <title>The Physcomitrella patens chromosome-scale assembly reveals moss genome structure and evolution.</title>
        <authorList>
            <person name="Lang D."/>
            <person name="Ullrich K.K."/>
            <person name="Murat F."/>
            <person name="Fuchs J."/>
            <person name="Jenkins J."/>
            <person name="Haas F.B."/>
            <person name="Piednoel M."/>
            <person name="Gundlach H."/>
            <person name="Van Bel M."/>
            <person name="Meyberg R."/>
            <person name="Vives C."/>
            <person name="Morata J."/>
            <person name="Symeonidi A."/>
            <person name="Hiss M."/>
            <person name="Muchero W."/>
            <person name="Kamisugi Y."/>
            <person name="Saleh O."/>
            <person name="Blanc G."/>
            <person name="Decker E.L."/>
            <person name="van Gessel N."/>
            <person name="Grimwood J."/>
            <person name="Hayes R.D."/>
            <person name="Graham S.W."/>
            <person name="Gunter L.E."/>
            <person name="McDaniel S.F."/>
            <person name="Hoernstein S.N.W."/>
            <person name="Larsson A."/>
            <person name="Li F.W."/>
            <person name="Perroud P.F."/>
            <person name="Phillips J."/>
            <person name="Ranjan P."/>
            <person name="Rokshar D.S."/>
            <person name="Rothfels C.J."/>
            <person name="Schneider L."/>
            <person name="Shu S."/>
            <person name="Stevenson D.W."/>
            <person name="Thummler F."/>
            <person name="Tillich M."/>
            <person name="Villarreal Aguilar J.C."/>
            <person name="Widiez T."/>
            <person name="Wong G.K."/>
            <person name="Wymore A."/>
            <person name="Zhang Y."/>
            <person name="Zimmer A.D."/>
            <person name="Quatrano R.S."/>
            <person name="Mayer K.F.X."/>
            <person name="Goodstein D."/>
            <person name="Casacuberta J.M."/>
            <person name="Vandepoele K."/>
            <person name="Reski R."/>
            <person name="Cuming A.C."/>
            <person name="Tuskan G.A."/>
            <person name="Maumus F."/>
            <person name="Salse J."/>
            <person name="Schmutz J."/>
            <person name="Rensing S.A."/>
        </authorList>
    </citation>
    <scope>NUCLEOTIDE SEQUENCE [LARGE SCALE GENOMIC DNA]</scope>
    <source>
        <strain evidence="3 4">cv. Gransden 2004</strain>
    </source>
</reference>
<gene>
    <name evidence="2" type="ORF">PHYPA_012206</name>
</gene>
<evidence type="ECO:0000313" key="2">
    <source>
        <dbReference type="EMBL" id="PNR47733.1"/>
    </source>
</evidence>
<dbReference type="Proteomes" id="UP000006727">
    <property type="component" value="Chromosome 9"/>
</dbReference>
<dbReference type="InParanoid" id="A0A2K1K1S7"/>
<keyword evidence="4" id="KW-1185">Reference proteome</keyword>
<reference evidence="3" key="3">
    <citation type="submission" date="2020-12" db="UniProtKB">
        <authorList>
            <consortium name="EnsemblPlants"/>
        </authorList>
    </citation>
    <scope>IDENTIFICATION</scope>
</reference>
<organism evidence="2">
    <name type="scientific">Physcomitrium patens</name>
    <name type="common">Spreading-leaved earth moss</name>
    <name type="synonym">Physcomitrella patens</name>
    <dbReference type="NCBI Taxonomy" id="3218"/>
    <lineage>
        <taxon>Eukaryota</taxon>
        <taxon>Viridiplantae</taxon>
        <taxon>Streptophyta</taxon>
        <taxon>Embryophyta</taxon>
        <taxon>Bryophyta</taxon>
        <taxon>Bryophytina</taxon>
        <taxon>Bryopsida</taxon>
        <taxon>Funariidae</taxon>
        <taxon>Funariales</taxon>
        <taxon>Funariaceae</taxon>
        <taxon>Physcomitrium</taxon>
    </lineage>
</organism>
<keyword evidence="1" id="KW-0812">Transmembrane</keyword>